<evidence type="ECO:0000256" key="2">
    <source>
        <dbReference type="ARBA" id="ARBA00022884"/>
    </source>
</evidence>
<dbReference type="GeneID" id="17358185"/>
<dbReference type="OMA" id="CGRAMNI"/>
<dbReference type="InterPro" id="IPR012677">
    <property type="entry name" value="Nucleotide-bd_a/b_plait_sf"/>
</dbReference>
<sequence length="522" mass="56265">MVWPCGALEALIAAASCSADHRLAVQRFQVCVGRDQQRQRQRMGRSRSRSPKRRRSRSRSRERRRSRSRSPPPQSADERHRFLVTDEGSIAAQMQQQQLAALQQQQLQKQLLAQQLMMGGGMGAPGLAMPQAGGGTGGTQAETAARKAREIYIGNLAIGIITPELLREFFDQVFAHQVADPVSCPPVTNVNMDTTGRFAFVEFQTEDMATKALEMDKVELCGRAMNIGRPKGYVAGAPQLPSLPKAAGAAPMPVPVAGQPSTQLLLSNLLPAGQLRGEEERRILQEEVHEEAAKHGAVAAVVVPPPTAWVQDLMPGRCYIKYETAEDAQKGKVVFDGRTLDGNTIKAMFVQEEEFQRAAAGEWVSKQSGVAGIPLPGLYTITPVTSGITGLSALNPSLASLVATNPGIAAMMTAGINDDEVPFEEGYVKLRGFPATVTKADMVAFLKSCGPELAEDDIRLVQSADGTSLGEAFVHFRGPRAKVRLALAKDRSVMPAAQSPIEVLTAVGDDLQRRLLSGCRLV</sequence>
<evidence type="ECO:0000256" key="1">
    <source>
        <dbReference type="ARBA" id="ARBA00022664"/>
    </source>
</evidence>
<dbReference type="Gene3D" id="3.30.70.330">
    <property type="match status" value="3"/>
</dbReference>
<evidence type="ECO:0000313" key="7">
    <source>
        <dbReference type="EMBL" id="EFN58712.1"/>
    </source>
</evidence>
<name>E1Z6V0_CHLVA</name>
<dbReference type="Pfam" id="PF00076">
    <property type="entry name" value="RRM_1"/>
    <property type="match status" value="1"/>
</dbReference>
<reference evidence="7 8" key="1">
    <citation type="journal article" date="2010" name="Plant Cell">
        <title>The Chlorella variabilis NC64A genome reveals adaptation to photosymbiosis, coevolution with viruses, and cryptic sex.</title>
        <authorList>
            <person name="Blanc G."/>
            <person name="Duncan G."/>
            <person name="Agarkova I."/>
            <person name="Borodovsky M."/>
            <person name="Gurnon J."/>
            <person name="Kuo A."/>
            <person name="Lindquist E."/>
            <person name="Lucas S."/>
            <person name="Pangilinan J."/>
            <person name="Polle J."/>
            <person name="Salamov A."/>
            <person name="Terry A."/>
            <person name="Yamada T."/>
            <person name="Dunigan D.D."/>
            <person name="Grigoriev I.V."/>
            <person name="Claverie J.M."/>
            <person name="Van Etten J.L."/>
        </authorList>
    </citation>
    <scope>NUCLEOTIDE SEQUENCE [LARGE SCALE GENOMIC DNA]</scope>
    <source>
        <strain evidence="7 8">NC64A</strain>
    </source>
</reference>
<dbReference type="SMART" id="SM00360">
    <property type="entry name" value="RRM"/>
    <property type="match status" value="2"/>
</dbReference>
<dbReference type="InterPro" id="IPR000504">
    <property type="entry name" value="RRM_dom"/>
</dbReference>
<keyword evidence="3" id="KW-0508">mRNA splicing</keyword>
<dbReference type="PROSITE" id="PS50102">
    <property type="entry name" value="RRM"/>
    <property type="match status" value="2"/>
</dbReference>
<keyword evidence="2 4" id="KW-0694">RNA-binding</keyword>
<dbReference type="GO" id="GO:0003723">
    <property type="term" value="F:RNA binding"/>
    <property type="evidence" value="ECO:0007669"/>
    <property type="project" value="UniProtKB-UniRule"/>
</dbReference>
<dbReference type="CDD" id="cd12232">
    <property type="entry name" value="RRM3_U2AF65"/>
    <property type="match status" value="1"/>
</dbReference>
<dbReference type="OrthoDB" id="431068at2759"/>
<keyword evidence="1" id="KW-0507">mRNA processing</keyword>
<keyword evidence="8" id="KW-1185">Reference proteome</keyword>
<evidence type="ECO:0000259" key="6">
    <source>
        <dbReference type="PROSITE" id="PS50102"/>
    </source>
</evidence>
<dbReference type="EMBL" id="GL433837">
    <property type="protein sequence ID" value="EFN58712.1"/>
    <property type="molecule type" value="Genomic_DNA"/>
</dbReference>
<dbReference type="GO" id="GO:0008380">
    <property type="term" value="P:RNA splicing"/>
    <property type="evidence" value="ECO:0007669"/>
    <property type="project" value="UniProtKB-KW"/>
</dbReference>
<dbReference type="STRING" id="554065.E1Z6V0"/>
<dbReference type="eggNOG" id="ENOG502SAY3">
    <property type="taxonomic scope" value="Eukaryota"/>
</dbReference>
<feature type="compositionally biased region" description="Basic residues" evidence="5">
    <location>
        <begin position="39"/>
        <end position="68"/>
    </location>
</feature>
<dbReference type="KEGG" id="cvr:CHLNCDRAFT_50180"/>
<dbReference type="RefSeq" id="XP_005850814.1">
    <property type="nucleotide sequence ID" value="XM_005850752.1"/>
</dbReference>
<evidence type="ECO:0000256" key="3">
    <source>
        <dbReference type="ARBA" id="ARBA00023187"/>
    </source>
</evidence>
<dbReference type="PANTHER" id="PTHR23139">
    <property type="entry name" value="RNA-BINDING PROTEIN"/>
    <property type="match status" value="1"/>
</dbReference>
<gene>
    <name evidence="7" type="ORF">CHLNCDRAFT_50180</name>
</gene>
<evidence type="ECO:0000313" key="8">
    <source>
        <dbReference type="Proteomes" id="UP000008141"/>
    </source>
</evidence>
<dbReference type="InterPro" id="IPR035979">
    <property type="entry name" value="RBD_domain_sf"/>
</dbReference>
<dbReference type="InParanoid" id="E1Z6V0"/>
<proteinExistence type="predicted"/>
<evidence type="ECO:0000256" key="5">
    <source>
        <dbReference type="SAM" id="MobiDB-lite"/>
    </source>
</evidence>
<organism evidence="8">
    <name type="scientific">Chlorella variabilis</name>
    <name type="common">Green alga</name>
    <dbReference type="NCBI Taxonomy" id="554065"/>
    <lineage>
        <taxon>Eukaryota</taxon>
        <taxon>Viridiplantae</taxon>
        <taxon>Chlorophyta</taxon>
        <taxon>core chlorophytes</taxon>
        <taxon>Trebouxiophyceae</taxon>
        <taxon>Chlorellales</taxon>
        <taxon>Chlorellaceae</taxon>
        <taxon>Chlorella clade</taxon>
        <taxon>Chlorella</taxon>
    </lineage>
</organism>
<evidence type="ECO:0000256" key="4">
    <source>
        <dbReference type="PROSITE-ProRule" id="PRU00176"/>
    </source>
</evidence>
<feature type="domain" description="RRM" evidence="6">
    <location>
        <begin position="262"/>
        <end position="352"/>
    </location>
</feature>
<dbReference type="Proteomes" id="UP000008141">
    <property type="component" value="Unassembled WGS sequence"/>
</dbReference>
<feature type="domain" description="RRM" evidence="6">
    <location>
        <begin position="149"/>
        <end position="232"/>
    </location>
</feature>
<dbReference type="SUPFAM" id="SSF54928">
    <property type="entry name" value="RNA-binding domain, RBD"/>
    <property type="match status" value="2"/>
</dbReference>
<protein>
    <recommendedName>
        <fullName evidence="6">RRM domain-containing protein</fullName>
    </recommendedName>
</protein>
<dbReference type="AlphaFoldDB" id="E1Z6V0"/>
<accession>E1Z6V0</accession>
<dbReference type="CDD" id="cd12254">
    <property type="entry name" value="RRM_hnRNPH_ESRPs_RBM12_like"/>
    <property type="match status" value="1"/>
</dbReference>
<dbReference type="GO" id="GO:0006397">
    <property type="term" value="P:mRNA processing"/>
    <property type="evidence" value="ECO:0007669"/>
    <property type="project" value="UniProtKB-KW"/>
</dbReference>
<feature type="region of interest" description="Disordered" evidence="5">
    <location>
        <begin position="34"/>
        <end position="80"/>
    </location>
</feature>